<evidence type="ECO:0000313" key="4">
    <source>
        <dbReference type="Proteomes" id="UP000800200"/>
    </source>
</evidence>
<dbReference type="PROSITE" id="PS51673">
    <property type="entry name" value="SUZ"/>
    <property type="match status" value="1"/>
</dbReference>
<feature type="compositionally biased region" description="Basic and acidic residues" evidence="1">
    <location>
        <begin position="36"/>
        <end position="49"/>
    </location>
</feature>
<evidence type="ECO:0000313" key="3">
    <source>
        <dbReference type="EMBL" id="KAF2189672.1"/>
    </source>
</evidence>
<gene>
    <name evidence="3" type="ORF">K469DRAFT_747704</name>
</gene>
<feature type="region of interest" description="Disordered" evidence="1">
    <location>
        <begin position="1"/>
        <end position="62"/>
    </location>
</feature>
<sequence length="265" mass="29422">MSQKNAIPDAWDDDWESLADKQDNAEQEDGPPAEAKISKAERRAKHAELNKQIWESAQNPEPMLFLEARDNVPLKSTFKPNVKVLSRKPPLQVLSRDGTTSGIAGLNLEDEDDSKEERRKKAEESFAERQARAQREREEKERRYAEAREKLFGSPASNSEDSRGRASPNRHTRGKGRGRGGRDSQPRSSNEQSPAGPEISKGQLYDPSYSPKPNSVYIQKKESSVSRPGTPNEQQQPIREPRGPQVIGRGGNGFAPRGNKSGAAA</sequence>
<feature type="domain" description="SUZ" evidence="2">
    <location>
        <begin position="71"/>
        <end position="156"/>
    </location>
</feature>
<name>A0A6A6EFR2_9PEZI</name>
<protein>
    <recommendedName>
        <fullName evidence="2">SUZ domain-containing protein</fullName>
    </recommendedName>
</protein>
<feature type="compositionally biased region" description="Basic residues" evidence="1">
    <location>
        <begin position="168"/>
        <end position="179"/>
    </location>
</feature>
<dbReference type="EMBL" id="ML994620">
    <property type="protein sequence ID" value="KAF2189672.1"/>
    <property type="molecule type" value="Genomic_DNA"/>
</dbReference>
<keyword evidence="4" id="KW-1185">Reference proteome</keyword>
<organism evidence="3 4">
    <name type="scientific">Zopfia rhizophila CBS 207.26</name>
    <dbReference type="NCBI Taxonomy" id="1314779"/>
    <lineage>
        <taxon>Eukaryota</taxon>
        <taxon>Fungi</taxon>
        <taxon>Dikarya</taxon>
        <taxon>Ascomycota</taxon>
        <taxon>Pezizomycotina</taxon>
        <taxon>Dothideomycetes</taxon>
        <taxon>Dothideomycetes incertae sedis</taxon>
        <taxon>Zopfiaceae</taxon>
        <taxon>Zopfia</taxon>
    </lineage>
</organism>
<accession>A0A6A6EFR2</accession>
<evidence type="ECO:0000259" key="2">
    <source>
        <dbReference type="PROSITE" id="PS51673"/>
    </source>
</evidence>
<evidence type="ECO:0000256" key="1">
    <source>
        <dbReference type="SAM" id="MobiDB-lite"/>
    </source>
</evidence>
<feature type="compositionally biased region" description="Basic and acidic residues" evidence="1">
    <location>
        <begin position="115"/>
        <end position="151"/>
    </location>
</feature>
<feature type="region of interest" description="Disordered" evidence="1">
    <location>
        <begin position="87"/>
        <end position="265"/>
    </location>
</feature>
<proteinExistence type="predicted"/>
<reference evidence="3" key="1">
    <citation type="journal article" date="2020" name="Stud. Mycol.">
        <title>101 Dothideomycetes genomes: a test case for predicting lifestyles and emergence of pathogens.</title>
        <authorList>
            <person name="Haridas S."/>
            <person name="Albert R."/>
            <person name="Binder M."/>
            <person name="Bloem J."/>
            <person name="Labutti K."/>
            <person name="Salamov A."/>
            <person name="Andreopoulos B."/>
            <person name="Baker S."/>
            <person name="Barry K."/>
            <person name="Bills G."/>
            <person name="Bluhm B."/>
            <person name="Cannon C."/>
            <person name="Castanera R."/>
            <person name="Culley D."/>
            <person name="Daum C."/>
            <person name="Ezra D."/>
            <person name="Gonzalez J."/>
            <person name="Henrissat B."/>
            <person name="Kuo A."/>
            <person name="Liang C."/>
            <person name="Lipzen A."/>
            <person name="Lutzoni F."/>
            <person name="Magnuson J."/>
            <person name="Mondo S."/>
            <person name="Nolan M."/>
            <person name="Ohm R."/>
            <person name="Pangilinan J."/>
            <person name="Park H.-J."/>
            <person name="Ramirez L."/>
            <person name="Alfaro M."/>
            <person name="Sun H."/>
            <person name="Tritt A."/>
            <person name="Yoshinaga Y."/>
            <person name="Zwiers L.-H."/>
            <person name="Turgeon B."/>
            <person name="Goodwin S."/>
            <person name="Spatafora J."/>
            <person name="Crous P."/>
            <person name="Grigoriev I."/>
        </authorList>
    </citation>
    <scope>NUCLEOTIDE SEQUENCE</scope>
    <source>
        <strain evidence="3">CBS 207.26</strain>
    </source>
</reference>
<dbReference type="AlphaFoldDB" id="A0A6A6EFR2"/>
<dbReference type="Proteomes" id="UP000800200">
    <property type="component" value="Unassembled WGS sequence"/>
</dbReference>
<dbReference type="OrthoDB" id="5422283at2759"/>
<feature type="compositionally biased region" description="Polar residues" evidence="1">
    <location>
        <begin position="225"/>
        <end position="237"/>
    </location>
</feature>
<dbReference type="InterPro" id="IPR024771">
    <property type="entry name" value="SUZ"/>
</dbReference>